<dbReference type="EMBL" id="QSVQ01000021">
    <property type="protein sequence ID" value="RGO47467.1"/>
    <property type="molecule type" value="Genomic_DNA"/>
</dbReference>
<dbReference type="RefSeq" id="WP_055941556.1">
    <property type="nucleotide sequence ID" value="NZ_JAAIOE010000014.1"/>
</dbReference>
<proteinExistence type="predicted"/>
<dbReference type="AlphaFoldDB" id="A0A3E5GPA4"/>
<gene>
    <name evidence="1" type="ORF">DXB12_14245</name>
</gene>
<comment type="caution">
    <text evidence="1">The sequence shown here is derived from an EMBL/GenBank/DDBJ whole genome shotgun (WGS) entry which is preliminary data.</text>
</comment>
<reference evidence="1 2" key="1">
    <citation type="submission" date="2018-08" db="EMBL/GenBank/DDBJ databases">
        <title>A genome reference for cultivated species of the human gut microbiota.</title>
        <authorList>
            <person name="Zou Y."/>
            <person name="Xue W."/>
            <person name="Luo G."/>
        </authorList>
    </citation>
    <scope>NUCLEOTIDE SEQUENCE [LARGE SCALE GENOMIC DNA]</scope>
    <source>
        <strain evidence="1 2">OM02-12</strain>
    </source>
</reference>
<accession>A0A3E5GPA4</accession>
<name>A0A3E5GPA4_9FIRM</name>
<keyword evidence="2" id="KW-1185">Reference proteome</keyword>
<organism evidence="1 2">
    <name type="scientific">Dorea formicigenerans</name>
    <dbReference type="NCBI Taxonomy" id="39486"/>
    <lineage>
        <taxon>Bacteria</taxon>
        <taxon>Bacillati</taxon>
        <taxon>Bacillota</taxon>
        <taxon>Clostridia</taxon>
        <taxon>Lachnospirales</taxon>
        <taxon>Lachnospiraceae</taxon>
        <taxon>Dorea</taxon>
    </lineage>
</organism>
<protein>
    <submittedName>
        <fullName evidence="1">Uncharacterized protein</fullName>
    </submittedName>
</protein>
<evidence type="ECO:0000313" key="1">
    <source>
        <dbReference type="EMBL" id="RGO47467.1"/>
    </source>
</evidence>
<evidence type="ECO:0000313" key="2">
    <source>
        <dbReference type="Proteomes" id="UP000261055"/>
    </source>
</evidence>
<sequence>MSAVHNADFHSDIEKIDELQENIVKDMLELVGAKEQIMEVIGKVENKEMLALLELRFLCYESGEEIADLLGYSVDNVF</sequence>
<dbReference type="Proteomes" id="UP000261055">
    <property type="component" value="Unassembled WGS sequence"/>
</dbReference>